<sequence length="116" mass="13688">MKKSRKKVVRSLSIRIRLTPQEYSLLTERQQGSTCPSLSHYIRQTIFRRRIVKTTRNLSEDAMMDALSRIQRELERIGLYNPDLRSAGEAEAKEIIKLLDELNQQIKHQWSYGRTN</sequence>
<reference evidence="1" key="2">
    <citation type="journal article" date="2022" name="Sci. Total Environ.">
        <title>Prevalence, transmission, and molecular epidemiology of tet(X)-positive bacteria among humans, animals, and environmental niches in China: An epidemiological, and genomic-based study.</title>
        <authorList>
            <person name="Dong N."/>
            <person name="Zeng Y."/>
            <person name="Cai C."/>
            <person name="Sun C."/>
            <person name="Lu J."/>
            <person name="Liu C."/>
            <person name="Zhou H."/>
            <person name="Sun Q."/>
            <person name="Shu L."/>
            <person name="Wang H."/>
            <person name="Wang Y."/>
            <person name="Wang S."/>
            <person name="Wu C."/>
            <person name="Chan E.W."/>
            <person name="Chen G."/>
            <person name="Shen Z."/>
            <person name="Chen S."/>
            <person name="Zhang R."/>
        </authorList>
    </citation>
    <scope>NUCLEOTIDE SEQUENCE</scope>
    <source>
        <strain evidence="1">R1692</strain>
    </source>
</reference>
<evidence type="ECO:0000313" key="2">
    <source>
        <dbReference type="Proteomes" id="UP001170954"/>
    </source>
</evidence>
<dbReference type="InterPro" id="IPR053842">
    <property type="entry name" value="NikA-like"/>
</dbReference>
<comment type="caution">
    <text evidence="1">The sequence shown here is derived from an EMBL/GenBank/DDBJ whole genome shotgun (WGS) entry which is preliminary data.</text>
</comment>
<dbReference type="Pfam" id="PF21983">
    <property type="entry name" value="NikA-like"/>
    <property type="match status" value="1"/>
</dbReference>
<gene>
    <name evidence="1" type="ORF">HX018_10730</name>
</gene>
<proteinExistence type="predicted"/>
<organism evidence="1 2">
    <name type="scientific">Sphingobacterium hotanense</name>
    <dbReference type="NCBI Taxonomy" id="649196"/>
    <lineage>
        <taxon>Bacteria</taxon>
        <taxon>Pseudomonadati</taxon>
        <taxon>Bacteroidota</taxon>
        <taxon>Sphingobacteriia</taxon>
        <taxon>Sphingobacteriales</taxon>
        <taxon>Sphingobacteriaceae</taxon>
        <taxon>Sphingobacterium</taxon>
    </lineage>
</organism>
<dbReference type="RefSeq" id="WP_286651428.1">
    <property type="nucleotide sequence ID" value="NZ_JACAGK010000027.1"/>
</dbReference>
<accession>A0ABT7NN98</accession>
<protein>
    <recommendedName>
        <fullName evidence="3">Mobilization protein</fullName>
    </recommendedName>
</protein>
<dbReference type="Proteomes" id="UP001170954">
    <property type="component" value="Unassembled WGS sequence"/>
</dbReference>
<dbReference type="EMBL" id="JACAGK010000027">
    <property type="protein sequence ID" value="MDM1048714.1"/>
    <property type="molecule type" value="Genomic_DNA"/>
</dbReference>
<evidence type="ECO:0000313" key="1">
    <source>
        <dbReference type="EMBL" id="MDM1048714.1"/>
    </source>
</evidence>
<reference evidence="1" key="1">
    <citation type="submission" date="2020-06" db="EMBL/GenBank/DDBJ databases">
        <authorList>
            <person name="Dong N."/>
        </authorList>
    </citation>
    <scope>NUCLEOTIDE SEQUENCE</scope>
    <source>
        <strain evidence="1">R1692</strain>
    </source>
</reference>
<name>A0ABT7NN98_9SPHI</name>
<keyword evidence="2" id="KW-1185">Reference proteome</keyword>
<evidence type="ECO:0008006" key="3">
    <source>
        <dbReference type="Google" id="ProtNLM"/>
    </source>
</evidence>